<feature type="domain" description="RING-type" evidence="8">
    <location>
        <begin position="1333"/>
        <end position="1383"/>
    </location>
</feature>
<dbReference type="Pfam" id="PF00176">
    <property type="entry name" value="SNF2-rel_dom"/>
    <property type="match status" value="1"/>
</dbReference>
<keyword evidence="2" id="KW-0479">Metal-binding</keyword>
<dbReference type="SMART" id="SM00490">
    <property type="entry name" value="HELICc"/>
    <property type="match status" value="1"/>
</dbReference>
<dbReference type="SMART" id="SM00487">
    <property type="entry name" value="DEXDc"/>
    <property type="match status" value="1"/>
</dbReference>
<dbReference type="PROSITE" id="PS50089">
    <property type="entry name" value="ZF_RING_2"/>
    <property type="match status" value="1"/>
</dbReference>
<dbReference type="GO" id="GO:0005524">
    <property type="term" value="F:ATP binding"/>
    <property type="evidence" value="ECO:0007669"/>
    <property type="project" value="InterPro"/>
</dbReference>
<evidence type="ECO:0008006" key="12">
    <source>
        <dbReference type="Google" id="ProtNLM"/>
    </source>
</evidence>
<dbReference type="Proteomes" id="UP000230069">
    <property type="component" value="Unassembled WGS sequence"/>
</dbReference>
<dbReference type="InterPro" id="IPR014001">
    <property type="entry name" value="Helicase_ATP-bd"/>
</dbReference>
<dbReference type="CDD" id="cd18793">
    <property type="entry name" value="SF2_C_SNF"/>
    <property type="match status" value="1"/>
</dbReference>
<evidence type="ECO:0000259" key="9">
    <source>
        <dbReference type="PROSITE" id="PS51194"/>
    </source>
</evidence>
<feature type="region of interest" description="Disordered" evidence="7">
    <location>
        <begin position="1399"/>
        <end position="1418"/>
    </location>
</feature>
<dbReference type="PANTHER" id="PTHR45865">
    <property type="entry name" value="E3 UBIQUITIN-PROTEIN LIGASE SHPRH FAMILY MEMBER"/>
    <property type="match status" value="1"/>
</dbReference>
<dbReference type="Gene3D" id="3.40.50.10810">
    <property type="entry name" value="Tandem AAA-ATPase domain"/>
    <property type="match status" value="2"/>
</dbReference>
<keyword evidence="11" id="KW-1185">Reference proteome</keyword>
<keyword evidence="5" id="KW-0862">Zinc</keyword>
<dbReference type="PROSITE" id="PS51194">
    <property type="entry name" value="HELICASE_CTER"/>
    <property type="match status" value="1"/>
</dbReference>
<evidence type="ECO:0000256" key="4">
    <source>
        <dbReference type="ARBA" id="ARBA00022801"/>
    </source>
</evidence>
<organism evidence="10 11">
    <name type="scientific">Aquilegia coerulea</name>
    <name type="common">Rocky mountain columbine</name>
    <dbReference type="NCBI Taxonomy" id="218851"/>
    <lineage>
        <taxon>Eukaryota</taxon>
        <taxon>Viridiplantae</taxon>
        <taxon>Streptophyta</taxon>
        <taxon>Embryophyta</taxon>
        <taxon>Tracheophyta</taxon>
        <taxon>Spermatophyta</taxon>
        <taxon>Magnoliopsida</taxon>
        <taxon>Ranunculales</taxon>
        <taxon>Ranunculaceae</taxon>
        <taxon>Thalictroideae</taxon>
        <taxon>Aquilegia</taxon>
    </lineage>
</organism>
<reference evidence="10 11" key="1">
    <citation type="submission" date="2017-09" db="EMBL/GenBank/DDBJ databases">
        <title>WGS assembly of Aquilegia coerulea Goldsmith.</title>
        <authorList>
            <person name="Hodges S."/>
            <person name="Kramer E."/>
            <person name="Nordborg M."/>
            <person name="Tomkins J."/>
            <person name="Borevitz J."/>
            <person name="Derieg N."/>
            <person name="Yan J."/>
            <person name="Mihaltcheva S."/>
            <person name="Hayes R.D."/>
            <person name="Rokhsar D."/>
        </authorList>
    </citation>
    <scope>NUCLEOTIDE SEQUENCE [LARGE SCALE GENOMIC DNA]</scope>
    <source>
        <strain evidence="11">cv. Goldsmith</strain>
    </source>
</reference>
<dbReference type="SUPFAM" id="SSF57903">
    <property type="entry name" value="FYVE/PHD zinc finger"/>
    <property type="match status" value="1"/>
</dbReference>
<evidence type="ECO:0000256" key="5">
    <source>
        <dbReference type="ARBA" id="ARBA00022833"/>
    </source>
</evidence>
<dbReference type="Gene3D" id="3.40.50.300">
    <property type="entry name" value="P-loop containing nucleotide triphosphate hydrolases"/>
    <property type="match status" value="1"/>
</dbReference>
<dbReference type="FunCoup" id="A0A2G5D4U7">
    <property type="interactions" value="2918"/>
</dbReference>
<dbReference type="Gene3D" id="3.30.40.10">
    <property type="entry name" value="Zinc/RING finger domain, C3HC4 (zinc finger)"/>
    <property type="match status" value="2"/>
</dbReference>
<dbReference type="InParanoid" id="A0A2G5D4U7"/>
<feature type="region of interest" description="Disordered" evidence="7">
    <location>
        <begin position="1302"/>
        <end position="1323"/>
    </location>
</feature>
<feature type="compositionally biased region" description="Polar residues" evidence="7">
    <location>
        <begin position="1302"/>
        <end position="1316"/>
    </location>
</feature>
<dbReference type="InterPro" id="IPR013083">
    <property type="entry name" value="Znf_RING/FYVE/PHD"/>
</dbReference>
<comment type="similarity">
    <text evidence="1">Belongs to the SNF2/RAD54 helicase family. RAD16 subfamily.</text>
</comment>
<dbReference type="PANTHER" id="PTHR45865:SF1">
    <property type="entry name" value="E3 UBIQUITIN-PROTEIN LIGASE SHPRH"/>
    <property type="match status" value="1"/>
</dbReference>
<keyword evidence="3 6" id="KW-0863">Zinc-finger</keyword>
<dbReference type="InterPro" id="IPR011011">
    <property type="entry name" value="Znf_FYVE_PHD"/>
</dbReference>
<dbReference type="SMART" id="SM00184">
    <property type="entry name" value="RING"/>
    <property type="match status" value="1"/>
</dbReference>
<accession>A0A2G5D4U7</accession>
<dbReference type="InterPro" id="IPR001965">
    <property type="entry name" value="Znf_PHD"/>
</dbReference>
<dbReference type="SUPFAM" id="SSF52540">
    <property type="entry name" value="P-loop containing nucleoside triphosphate hydrolases"/>
    <property type="match status" value="2"/>
</dbReference>
<evidence type="ECO:0000313" key="11">
    <source>
        <dbReference type="Proteomes" id="UP000230069"/>
    </source>
</evidence>
<dbReference type="InterPro" id="IPR049730">
    <property type="entry name" value="SNF2/RAD54-like_C"/>
</dbReference>
<dbReference type="InterPro" id="IPR018957">
    <property type="entry name" value="Znf_C3HC4_RING-type"/>
</dbReference>
<gene>
    <name evidence="10" type="ORF">AQUCO_02700026v1</name>
</gene>
<evidence type="ECO:0000256" key="2">
    <source>
        <dbReference type="ARBA" id="ARBA00022723"/>
    </source>
</evidence>
<dbReference type="OrthoDB" id="423559at2759"/>
<dbReference type="Pfam" id="PF00097">
    <property type="entry name" value="zf-C3HC4"/>
    <property type="match status" value="1"/>
</dbReference>
<feature type="domain" description="Helicase C-terminal" evidence="9">
    <location>
        <begin position="1432"/>
        <end position="1608"/>
    </location>
</feature>
<dbReference type="InterPro" id="IPR038718">
    <property type="entry name" value="SNF2-like_sf"/>
</dbReference>
<sequence length="1652" mass="186731">MGRRKQSRPLQSGGVVANVSTSVVDNHIGVDVDAKCTVVVDTSRFFEIDQSYWVSDKHLDIAEVIVRDSRPREVLLDCCLTEDCFTDSRFSFRFRLHDVEEYSERFKIGTWPVISTDQIFLEILEACAVEDHKEEVVVFTGIFDGPDDSVSGLVHLVSKKMLMVRPIQEVRVVDDVLTLTMRVEILDKAFDACESLLDNTREPWRRSMVSVMAWLRPEVTTQDTIYGVDGTKPAEFDMQMDSADNHIASRRNIKFNAADFYEAIKPSKDAPMLEDELPDLLPELRPYQRRAAYWMVEREKGMSQSSGDMDQYDFQRPLCVPMNFLYSDSRMFYNPFSGSVSLHPESSTPYTSGGILADEMGLGKTVELLACIFAHRKSMSEGTPISEILTQKVEGQKNGLRRSKIERVECICGALSESPKYKGIWVQCDVCDAWQHADCVGYSPEGKCSVSQEVSKERGRREVQSGKHQKRSNKKSASDIVEMDGNYICQLCSELIQASQSPVDTGATLIVCPSPILHQWHAEIMRHTRPGSIKTCIYEGVKNASLSATPTMDISELVSADIVLTTYDVLKEDLSHDSDRNDGDRRSMRFDKRYPVIPTLLTRLYFWRVCLDEAQMVESNTAAATEMALRLHAKYHWCITGTPIQRRFDDMYGLLKFLSATPFEVRRWWLEVIKDPYERGDVGAMEFAHKFFKQIMWRSLKVHVRDELQLPTQEQCVCWLSFSPIEAYFYQKQHESCMNSAHEVIKSYKEDIKKFHGSQSYDASSDSIVTYAEAAKLLHSLLKLRQACCHPQVGSSGLRSIQHHSPMTMEEILGVLVSKSKTEGEDALRSTVSSLNGLAGIAMIEGDLPRAVSLYREALSLAEEHSNDFKLDPLLNYHIHHNLAEIFTQSNLSQIQSMKWELPENAEKGPSNLYEINDINERSGKRQKTCNERSSYLTSIDGHLELQGKENTSDQSMVGLNGSEVMEYDSQRLLSFKSYLRMMCDSIKKKFLAGYDSKLSQAQQEFRHSYMQLLERGKNNHRGTGTFRSISGMKYAIQTSLDLLESSRLALIERILEIDKTMEEPRDQDIAHMKYCQNCQKKGDGPICIRCEMGNLCQEYAVRLFFCKKEGNAGRSMVASAEEAMTLQKKSSTLNNFFEGLFNPNNDTSSTIIGNEKNKKQRNGWASVTVQRSASELEIVLSVLKTFSKGWLGKDGLSAATKHMFLFEVMRKEFVPASSLATAQIQMLCAHGELKDATSRLRLRETDTDTSIDAISPEGLVDANIQNSSDKFMSLTLLSRMKGQIRYLKRLVLSKAKADSETSSMHVDTDNSGSASQRRELDESGGKFYDETCPICQDNLSNQKMVFQCGHVTCCKCLVAMTNRQVNPPKKLQEKWIMCPTCRQRTDFSNIACADDRQSKTRKSSLPNTSEGHEKPEASIDVQGSYGTKIEAITRRILWIKCTEPMSKVLVFSSWNDVLDVLEHALAANHISHIRMKGGRNSHFAISRFKGNTDDAKGNHERCSTQPGKEFFQVMLLLVQHGANGLNLLEAKHVILVEPLLNPAAEAQAINRVHRIGQDKRTVVHRFIVKDTVEESIYKLNSNRTTNTIISGNTKNKDQPVLTIKDVESLFSSTIPAIQPEHEDIPVETLMHFPPAVAAAIAAERRWKEGFA</sequence>
<dbReference type="InterPro" id="IPR048686">
    <property type="entry name" value="SHPRH_helical_1st"/>
</dbReference>
<evidence type="ECO:0000256" key="3">
    <source>
        <dbReference type="ARBA" id="ARBA00022771"/>
    </source>
</evidence>
<evidence type="ECO:0000256" key="6">
    <source>
        <dbReference type="PROSITE-ProRule" id="PRU00175"/>
    </source>
</evidence>
<dbReference type="GO" id="GO:0016787">
    <property type="term" value="F:hydrolase activity"/>
    <property type="evidence" value="ECO:0007669"/>
    <property type="project" value="UniProtKB-KW"/>
</dbReference>
<dbReference type="GO" id="GO:0008270">
    <property type="term" value="F:zinc ion binding"/>
    <property type="evidence" value="ECO:0007669"/>
    <property type="project" value="UniProtKB-KW"/>
</dbReference>
<dbReference type="CDD" id="cd16564">
    <property type="entry name" value="RING-HC_RNF222"/>
    <property type="match status" value="1"/>
</dbReference>
<dbReference type="STRING" id="218851.A0A2G5D4U7"/>
<dbReference type="InterPro" id="IPR000330">
    <property type="entry name" value="SNF2_N"/>
</dbReference>
<dbReference type="InterPro" id="IPR001650">
    <property type="entry name" value="Helicase_C-like"/>
</dbReference>
<protein>
    <recommendedName>
        <fullName evidence="12">RING-type domain-containing protein</fullName>
    </recommendedName>
</protein>
<name>A0A2G5D4U7_AQUCA</name>
<dbReference type="Pfam" id="PF21325">
    <property type="entry name" value="SHPRH_helical-1st"/>
    <property type="match status" value="1"/>
</dbReference>
<proteinExistence type="inferred from homology"/>
<dbReference type="CDD" id="cd18070">
    <property type="entry name" value="DEXQc_SHPRH"/>
    <property type="match status" value="1"/>
</dbReference>
<feature type="region of interest" description="Disordered" evidence="7">
    <location>
        <begin position="456"/>
        <end position="478"/>
    </location>
</feature>
<dbReference type="InterPro" id="IPR027417">
    <property type="entry name" value="P-loop_NTPase"/>
</dbReference>
<dbReference type="InterPro" id="IPR001841">
    <property type="entry name" value="Znf_RING"/>
</dbReference>
<evidence type="ECO:0000256" key="7">
    <source>
        <dbReference type="SAM" id="MobiDB-lite"/>
    </source>
</evidence>
<feature type="compositionally biased region" description="Basic and acidic residues" evidence="7">
    <location>
        <begin position="456"/>
        <end position="465"/>
    </location>
</feature>
<dbReference type="EMBL" id="KZ305044">
    <property type="protein sequence ID" value="PIA38535.1"/>
    <property type="molecule type" value="Genomic_DNA"/>
</dbReference>
<dbReference type="InterPro" id="IPR052583">
    <property type="entry name" value="ATP-helicase/E3_Ub-Ligase"/>
</dbReference>
<evidence type="ECO:0000259" key="8">
    <source>
        <dbReference type="PROSITE" id="PS50089"/>
    </source>
</evidence>
<evidence type="ECO:0000256" key="1">
    <source>
        <dbReference type="ARBA" id="ARBA00008438"/>
    </source>
</evidence>
<dbReference type="SMART" id="SM00249">
    <property type="entry name" value="PHD"/>
    <property type="match status" value="2"/>
</dbReference>
<keyword evidence="4" id="KW-0378">Hydrolase</keyword>
<dbReference type="Pfam" id="PF00271">
    <property type="entry name" value="Helicase_C"/>
    <property type="match status" value="1"/>
</dbReference>
<dbReference type="SUPFAM" id="SSF57850">
    <property type="entry name" value="RING/U-box"/>
    <property type="match status" value="1"/>
</dbReference>
<evidence type="ECO:0000313" key="10">
    <source>
        <dbReference type="EMBL" id="PIA38535.1"/>
    </source>
</evidence>